<reference evidence="3" key="1">
    <citation type="submission" date="2016-01" db="EMBL/GenBank/DDBJ databases">
        <title>Draft genome of Chromobacterium sp. F49.</title>
        <authorList>
            <person name="Hong K.W."/>
        </authorList>
    </citation>
    <scope>NUCLEOTIDE SEQUENCE [LARGE SCALE GENOMIC DNA]</scope>
    <source>
        <strain evidence="3">M40</strain>
    </source>
</reference>
<name>A0AB34XRA2_9MICO</name>
<protein>
    <submittedName>
        <fullName evidence="2">Uncharacterized protein</fullName>
    </submittedName>
</protein>
<organism evidence="2 3">
    <name type="scientific">Brevibacterium casei</name>
    <dbReference type="NCBI Taxonomy" id="33889"/>
    <lineage>
        <taxon>Bacteria</taxon>
        <taxon>Bacillati</taxon>
        <taxon>Actinomycetota</taxon>
        <taxon>Actinomycetes</taxon>
        <taxon>Micrococcales</taxon>
        <taxon>Brevibacteriaceae</taxon>
        <taxon>Brevibacterium</taxon>
    </lineage>
</organism>
<proteinExistence type="predicted"/>
<comment type="caution">
    <text evidence="2">The sequence shown here is derived from an EMBL/GenBank/DDBJ whole genome shotgun (WGS) entry which is preliminary data.</text>
</comment>
<gene>
    <name evidence="2" type="ORF">AVW13_11745</name>
</gene>
<dbReference type="EMBL" id="LQQR01000020">
    <property type="protein sequence ID" value="KZE19123.1"/>
    <property type="molecule type" value="Genomic_DNA"/>
</dbReference>
<feature type="region of interest" description="Disordered" evidence="1">
    <location>
        <begin position="34"/>
        <end position="80"/>
    </location>
</feature>
<evidence type="ECO:0000256" key="1">
    <source>
        <dbReference type="SAM" id="MobiDB-lite"/>
    </source>
</evidence>
<sequence length="80" mass="9064">MNDAGGKPATEEAQLASDFVESKRWQRLSRGEVADLSERQRRADETPIEKILGHAADKTGESELQRQDREAERRGEEPQD</sequence>
<evidence type="ECO:0000313" key="3">
    <source>
        <dbReference type="Proteomes" id="UP000076612"/>
    </source>
</evidence>
<evidence type="ECO:0000313" key="2">
    <source>
        <dbReference type="EMBL" id="KZE19123.1"/>
    </source>
</evidence>
<dbReference type="AlphaFoldDB" id="A0AB34XRA2"/>
<accession>A0AB34XRA2</accession>
<dbReference type="Proteomes" id="UP000076612">
    <property type="component" value="Unassembled WGS sequence"/>
</dbReference>